<gene>
    <name evidence="3" type="ORF">SAMN04489713_105395</name>
</gene>
<sequence>MDSNEFVWANIGVAVGELVFLSLSARYALRATRRVRDRSRLRSFRRTAQAAHGIVVDNQAEWLQGHTSVMALDSAIAVSSNAGGAVFRPVVRFETQDGTPVTFAGRTPSSRQWIVGSSVPVSYDPGNPSNSEVTGETRIRHPLWPLLKLILCLMVLAYLVAAQAFYLMQGVNE</sequence>
<feature type="domain" description="DUF3592" evidence="2">
    <location>
        <begin position="79"/>
        <end position="135"/>
    </location>
</feature>
<reference evidence="3 4" key="1">
    <citation type="submission" date="2016-10" db="EMBL/GenBank/DDBJ databases">
        <authorList>
            <person name="de Groot N.N."/>
        </authorList>
    </citation>
    <scope>NUCLEOTIDE SEQUENCE [LARGE SCALE GENOMIC DNA]</scope>
    <source>
        <strain evidence="3 4">DSM 43067</strain>
    </source>
</reference>
<dbReference type="InParanoid" id="A0A1I5GT89"/>
<dbReference type="EMBL" id="FOVH01000005">
    <property type="protein sequence ID" value="SFO39218.1"/>
    <property type="molecule type" value="Genomic_DNA"/>
</dbReference>
<organism evidence="3 4">
    <name type="scientific">Actinomadura madurae</name>
    <dbReference type="NCBI Taxonomy" id="1993"/>
    <lineage>
        <taxon>Bacteria</taxon>
        <taxon>Bacillati</taxon>
        <taxon>Actinomycetota</taxon>
        <taxon>Actinomycetes</taxon>
        <taxon>Streptosporangiales</taxon>
        <taxon>Thermomonosporaceae</taxon>
        <taxon>Actinomadura</taxon>
    </lineage>
</organism>
<keyword evidence="1" id="KW-0472">Membrane</keyword>
<keyword evidence="1" id="KW-1133">Transmembrane helix</keyword>
<dbReference type="OrthoDB" id="4212335at2"/>
<name>A0A1I5GT89_9ACTN</name>
<feature type="transmembrane region" description="Helical" evidence="1">
    <location>
        <begin position="6"/>
        <end position="29"/>
    </location>
</feature>
<evidence type="ECO:0000313" key="4">
    <source>
        <dbReference type="Proteomes" id="UP000183413"/>
    </source>
</evidence>
<keyword evidence="4" id="KW-1185">Reference proteome</keyword>
<evidence type="ECO:0000259" key="2">
    <source>
        <dbReference type="Pfam" id="PF12158"/>
    </source>
</evidence>
<keyword evidence="1" id="KW-0812">Transmembrane</keyword>
<dbReference type="Pfam" id="PF12158">
    <property type="entry name" value="DUF3592"/>
    <property type="match status" value="1"/>
</dbReference>
<feature type="transmembrane region" description="Helical" evidence="1">
    <location>
        <begin position="146"/>
        <end position="168"/>
    </location>
</feature>
<dbReference type="RefSeq" id="WP_021599263.1">
    <property type="nucleotide sequence ID" value="NZ_FOVH01000005.1"/>
</dbReference>
<protein>
    <recommendedName>
        <fullName evidence="2">DUF3592 domain-containing protein</fullName>
    </recommendedName>
</protein>
<dbReference type="Proteomes" id="UP000183413">
    <property type="component" value="Unassembled WGS sequence"/>
</dbReference>
<accession>A0A1I5GT89</accession>
<dbReference type="AlphaFoldDB" id="A0A1I5GT89"/>
<proteinExistence type="predicted"/>
<evidence type="ECO:0000256" key="1">
    <source>
        <dbReference type="SAM" id="Phobius"/>
    </source>
</evidence>
<evidence type="ECO:0000313" key="3">
    <source>
        <dbReference type="EMBL" id="SFO39218.1"/>
    </source>
</evidence>
<dbReference type="InterPro" id="IPR021994">
    <property type="entry name" value="DUF3592"/>
</dbReference>